<dbReference type="PROSITE" id="PS01173">
    <property type="entry name" value="LIPASE_GDXG_HIS"/>
    <property type="match status" value="1"/>
</dbReference>
<evidence type="ECO:0000259" key="3">
    <source>
        <dbReference type="Pfam" id="PF07859"/>
    </source>
</evidence>
<dbReference type="GO" id="GO:0016787">
    <property type="term" value="F:hydrolase activity"/>
    <property type="evidence" value="ECO:0007669"/>
    <property type="project" value="UniProtKB-KW"/>
</dbReference>
<accession>A0A190KT32</accession>
<protein>
    <submittedName>
        <fullName evidence="4">Lipase 2</fullName>
    </submittedName>
</protein>
<dbReference type="PANTHER" id="PTHR48081:SF8">
    <property type="entry name" value="ALPHA_BETA HYDROLASE FOLD-3 DOMAIN-CONTAINING PROTEIN-RELATED"/>
    <property type="match status" value="1"/>
</dbReference>
<evidence type="ECO:0000313" key="4">
    <source>
        <dbReference type="EMBL" id="AJW67536.1"/>
    </source>
</evidence>
<dbReference type="Pfam" id="PF07859">
    <property type="entry name" value="Abhydrolase_3"/>
    <property type="match status" value="1"/>
</dbReference>
<comment type="similarity">
    <text evidence="1">Belongs to the 'GDXG' lipolytic enzyme family.</text>
</comment>
<dbReference type="AlphaFoldDB" id="A0A190KT32"/>
<gene>
    <name evidence="4" type="primary">lip 2</name>
    <name evidence="4" type="ORF">PT02605</name>
</gene>
<evidence type="ECO:0000256" key="1">
    <source>
        <dbReference type="ARBA" id="ARBA00010515"/>
    </source>
</evidence>
<proteinExistence type="inferred from homology"/>
<dbReference type="InterPro" id="IPR002168">
    <property type="entry name" value="Lipase_GDXG_HIS_AS"/>
</dbReference>
<dbReference type="InterPro" id="IPR029058">
    <property type="entry name" value="AB_hydrolase_fold"/>
</dbReference>
<dbReference type="PANTHER" id="PTHR48081">
    <property type="entry name" value="AB HYDROLASE SUPERFAMILY PROTEIN C4A8.06C"/>
    <property type="match status" value="1"/>
</dbReference>
<dbReference type="InterPro" id="IPR013094">
    <property type="entry name" value="AB_hydrolase_3"/>
</dbReference>
<feature type="domain" description="Alpha/beta hydrolase fold-3" evidence="3">
    <location>
        <begin position="86"/>
        <end position="295"/>
    </location>
</feature>
<reference evidence="4" key="1">
    <citation type="submission" date="2014-06" db="EMBL/GenBank/DDBJ databases">
        <authorList>
            <person name="Ju J."/>
            <person name="Zhang J."/>
        </authorList>
    </citation>
    <scope>NUCLEOTIDE SEQUENCE</scope>
    <source>
        <strain evidence="4">DSM 21245</strain>
    </source>
</reference>
<evidence type="ECO:0000256" key="2">
    <source>
        <dbReference type="ARBA" id="ARBA00022801"/>
    </source>
</evidence>
<organism evidence="4">
    <name type="scientific">Pseudomonas taiwanensis</name>
    <dbReference type="NCBI Taxonomy" id="470150"/>
    <lineage>
        <taxon>Bacteria</taxon>
        <taxon>Pseudomonadati</taxon>
        <taxon>Pseudomonadota</taxon>
        <taxon>Gammaproteobacteria</taxon>
        <taxon>Pseudomonadales</taxon>
        <taxon>Pseudomonadaceae</taxon>
        <taxon>Pseudomonas</taxon>
    </lineage>
</organism>
<keyword evidence="2" id="KW-0378">Hydrolase</keyword>
<dbReference type="SUPFAM" id="SSF53474">
    <property type="entry name" value="alpha/beta-Hydrolases"/>
    <property type="match status" value="1"/>
</dbReference>
<reference evidence="4" key="2">
    <citation type="journal article" date="2016" name="Sci. Rep.">
        <title>Involvement of type VI secretion system in secretion of iron chelator pyoverdine in Pseudomonas taiwanensis.</title>
        <authorList>
            <person name="Chen W.J."/>
            <person name="Kuo T.Y."/>
            <person name="Hsieh F.C."/>
            <person name="Chen P.Y."/>
            <person name="Wang C.S."/>
            <person name="Shih Y.L."/>
            <person name="Lai Y.M."/>
            <person name="Liu J.R."/>
            <person name="Yang Y.L."/>
            <person name="Shih M.C."/>
        </authorList>
    </citation>
    <scope>NUCLEOTIDE SEQUENCE</scope>
    <source>
        <strain evidence="4">DSM 21245</strain>
    </source>
</reference>
<dbReference type="InterPro" id="IPR050300">
    <property type="entry name" value="GDXG_lipolytic_enzyme"/>
</dbReference>
<sequence length="319" mass="35273">MPLHPDIEGFLELVEFGRLTGKSQPMHELSPQQAREQFAQASRLLDSAPAGNLEITQLTIPSRDGQPLAARAYQRAQGAERLRPVLVYFHGGGYVVGSLDSHDTLCRRLALAGDFVVLSADYRLAPEHKFPTAFNDAEDVALWLLNEGARHGLDAGRVALAGDSVGGSLVAALAIRAASAPEQLALRPKVQVLLYPVLDAAVERPSLERFAEGYLLEKQSLRWFYRQYERDTADRLDWRFSPIHAQLPAQLAPTILWLAEFDPLLDEGLAYAERVRGAGLEIDCEVKAGMTHDFARMGEVVGEVPEMLTTLAQEIQRRL</sequence>
<dbReference type="Gene3D" id="3.40.50.1820">
    <property type="entry name" value="alpha/beta hydrolase"/>
    <property type="match status" value="1"/>
</dbReference>
<dbReference type="EMBL" id="KM036027">
    <property type="protein sequence ID" value="AJW67536.1"/>
    <property type="molecule type" value="Genomic_DNA"/>
</dbReference>
<name>A0A190KT32_9PSED</name>